<dbReference type="Proteomes" id="UP001500665">
    <property type="component" value="Unassembled WGS sequence"/>
</dbReference>
<dbReference type="RefSeq" id="WP_344242528.1">
    <property type="nucleotide sequence ID" value="NZ_BAAAHH010000017.1"/>
</dbReference>
<keyword evidence="2" id="KW-1185">Reference proteome</keyword>
<gene>
    <name evidence="1" type="ORF">GCM10009550_41490</name>
</gene>
<evidence type="ECO:0000313" key="2">
    <source>
        <dbReference type="Proteomes" id="UP001500665"/>
    </source>
</evidence>
<protein>
    <submittedName>
        <fullName evidence="1">Uncharacterized protein</fullName>
    </submittedName>
</protein>
<dbReference type="EMBL" id="BAAAHH010000017">
    <property type="protein sequence ID" value="GAA0955964.1"/>
    <property type="molecule type" value="Genomic_DNA"/>
</dbReference>
<accession>A0ABP4BW77</accession>
<comment type="caution">
    <text evidence="1">The sequence shown here is derived from an EMBL/GenBank/DDBJ whole genome shotgun (WGS) entry which is preliminary data.</text>
</comment>
<reference evidence="2" key="1">
    <citation type="journal article" date="2019" name="Int. J. Syst. Evol. Microbiol.">
        <title>The Global Catalogue of Microorganisms (GCM) 10K type strain sequencing project: providing services to taxonomists for standard genome sequencing and annotation.</title>
        <authorList>
            <consortium name="The Broad Institute Genomics Platform"/>
            <consortium name="The Broad Institute Genome Sequencing Center for Infectious Disease"/>
            <person name="Wu L."/>
            <person name="Ma J."/>
        </authorList>
    </citation>
    <scope>NUCLEOTIDE SEQUENCE [LARGE SCALE GENOMIC DNA]</scope>
    <source>
        <strain evidence="2">JCM 10696</strain>
    </source>
</reference>
<proteinExistence type="predicted"/>
<evidence type="ECO:0000313" key="1">
    <source>
        <dbReference type="EMBL" id="GAA0955964.1"/>
    </source>
</evidence>
<sequence length="154" mass="17687">MPSIPDAGMDALTHDRNLAHLLDLLSLLPAPKQDPAFWTSLATYHGVDVSYVFQKMTLLPRMLTERTPASVAMLCEYLLLFFGKDDARLYAVLKTPTADLALGKDYDSGRWWAQDVQQTAWTLWVRYRKHGDQEWQNGWRATRWTSWLPVADCS</sequence>
<name>A0ABP4BW77_9ACTN</name>
<organism evidence="1 2">
    <name type="scientific">Actinocorallia libanotica</name>
    <dbReference type="NCBI Taxonomy" id="46162"/>
    <lineage>
        <taxon>Bacteria</taxon>
        <taxon>Bacillati</taxon>
        <taxon>Actinomycetota</taxon>
        <taxon>Actinomycetes</taxon>
        <taxon>Streptosporangiales</taxon>
        <taxon>Thermomonosporaceae</taxon>
        <taxon>Actinocorallia</taxon>
    </lineage>
</organism>